<dbReference type="EMBL" id="JAUCMV010000002">
    <property type="protein sequence ID" value="KAK0420689.1"/>
    <property type="molecule type" value="Genomic_DNA"/>
</dbReference>
<accession>A0AA39ICF7</accession>
<feature type="compositionally biased region" description="Acidic residues" evidence="1">
    <location>
        <begin position="397"/>
        <end position="411"/>
    </location>
</feature>
<protein>
    <submittedName>
        <fullName evidence="2">Uncharacterized protein</fullName>
    </submittedName>
</protein>
<proteinExistence type="predicted"/>
<name>A0AA39ICF7_9BILA</name>
<evidence type="ECO:0000313" key="2">
    <source>
        <dbReference type="EMBL" id="KAK0420689.1"/>
    </source>
</evidence>
<dbReference type="AlphaFoldDB" id="A0AA39ICF7"/>
<feature type="compositionally biased region" description="Acidic residues" evidence="1">
    <location>
        <begin position="344"/>
        <end position="353"/>
    </location>
</feature>
<keyword evidence="3" id="KW-1185">Reference proteome</keyword>
<feature type="compositionally biased region" description="Basic and acidic residues" evidence="1">
    <location>
        <begin position="380"/>
        <end position="396"/>
    </location>
</feature>
<feature type="compositionally biased region" description="Low complexity" evidence="1">
    <location>
        <begin position="280"/>
        <end position="296"/>
    </location>
</feature>
<feature type="compositionally biased region" description="Acidic residues" evidence="1">
    <location>
        <begin position="420"/>
        <end position="447"/>
    </location>
</feature>
<gene>
    <name evidence="2" type="ORF">QR680_014828</name>
</gene>
<reference evidence="2" key="1">
    <citation type="submission" date="2023-06" db="EMBL/GenBank/DDBJ databases">
        <title>Genomic analysis of the entomopathogenic nematode Steinernema hermaphroditum.</title>
        <authorList>
            <person name="Schwarz E.M."/>
            <person name="Heppert J.K."/>
            <person name="Baniya A."/>
            <person name="Schwartz H.T."/>
            <person name="Tan C.-H."/>
            <person name="Antoshechkin I."/>
            <person name="Sternberg P.W."/>
            <person name="Goodrich-Blair H."/>
            <person name="Dillman A.R."/>
        </authorList>
    </citation>
    <scope>NUCLEOTIDE SEQUENCE</scope>
    <source>
        <strain evidence="2">PS9179</strain>
        <tissue evidence="2">Whole animal</tissue>
    </source>
</reference>
<sequence length="447" mass="51691">MATVSLFELCTRELVKDNKFREHQQVLPKSCHASIERFVGQFELFKKAYGRLFHSSVEISDVAIGPQGFLDVEETLNRLAVKRSAAEIFDLRMALGQEITPQLWESNKELVERVVEAQRGANWLVYFRIHEYHKRQENEHWNDEVKFNDRRMGMQTSFKYGWNIAGYKLFQETTNPAERASLLFTAWFLCFVGQMSGKVLCAMFETMGDNMAGQLTEEKFQIAYEEYINVWRRGRPPSSQEFQAGLERIPDVVKVRIPIWFEEWATNMYVMIMMQDEWGQPDNNNNNNNNNDNQQGNDEDDSDDEQEGDDGDDTDNEEEGEGDALDEDAVFEAFQNMFHIGEAAQEDNEEVMDEDQRVDPLPNDEQGDNVAEEGPEEEAMDQHEPEAEHQVDAQEDRAEDEPEVEVVDQENLEQPGNDENANEEENQAEQVLQEDEDKHDEGSDEGL</sequence>
<dbReference type="Proteomes" id="UP001175271">
    <property type="component" value="Unassembled WGS sequence"/>
</dbReference>
<evidence type="ECO:0000256" key="1">
    <source>
        <dbReference type="SAM" id="MobiDB-lite"/>
    </source>
</evidence>
<feature type="compositionally biased region" description="Acidic residues" evidence="1">
    <location>
        <begin position="297"/>
        <end position="322"/>
    </location>
</feature>
<feature type="compositionally biased region" description="Acidic residues" evidence="1">
    <location>
        <begin position="365"/>
        <end position="379"/>
    </location>
</feature>
<feature type="region of interest" description="Disordered" evidence="1">
    <location>
        <begin position="344"/>
        <end position="447"/>
    </location>
</feature>
<feature type="region of interest" description="Disordered" evidence="1">
    <location>
        <begin position="280"/>
        <end position="322"/>
    </location>
</feature>
<comment type="caution">
    <text evidence="2">The sequence shown here is derived from an EMBL/GenBank/DDBJ whole genome shotgun (WGS) entry which is preliminary data.</text>
</comment>
<evidence type="ECO:0000313" key="3">
    <source>
        <dbReference type="Proteomes" id="UP001175271"/>
    </source>
</evidence>
<organism evidence="2 3">
    <name type="scientific">Steinernema hermaphroditum</name>
    <dbReference type="NCBI Taxonomy" id="289476"/>
    <lineage>
        <taxon>Eukaryota</taxon>
        <taxon>Metazoa</taxon>
        <taxon>Ecdysozoa</taxon>
        <taxon>Nematoda</taxon>
        <taxon>Chromadorea</taxon>
        <taxon>Rhabditida</taxon>
        <taxon>Tylenchina</taxon>
        <taxon>Panagrolaimomorpha</taxon>
        <taxon>Strongyloidoidea</taxon>
        <taxon>Steinernematidae</taxon>
        <taxon>Steinernema</taxon>
    </lineage>
</organism>